<dbReference type="InterPro" id="IPR011335">
    <property type="entry name" value="Restrct_endonuc-II-like"/>
</dbReference>
<dbReference type="Pfam" id="PF04471">
    <property type="entry name" value="Mrr_cat"/>
    <property type="match status" value="1"/>
</dbReference>
<dbReference type="InterPro" id="IPR011856">
    <property type="entry name" value="tRNA_endonuc-like_dom_sf"/>
</dbReference>
<dbReference type="EMBL" id="UOGL01000361">
    <property type="protein sequence ID" value="VAX39722.1"/>
    <property type="molecule type" value="Genomic_DNA"/>
</dbReference>
<evidence type="ECO:0000313" key="2">
    <source>
        <dbReference type="EMBL" id="VAX39722.1"/>
    </source>
</evidence>
<protein>
    <submittedName>
        <fullName evidence="2">Mrr restriction system protein</fullName>
    </submittedName>
</protein>
<name>A0A3B1DG09_9ZZZZ</name>
<dbReference type="AlphaFoldDB" id="A0A3B1DG09"/>
<dbReference type="GO" id="GO:0015666">
    <property type="term" value="F:restriction endodeoxyribonuclease activity"/>
    <property type="evidence" value="ECO:0007669"/>
    <property type="project" value="TreeGrafter"/>
</dbReference>
<organism evidence="2">
    <name type="scientific">hydrothermal vent metagenome</name>
    <dbReference type="NCBI Taxonomy" id="652676"/>
    <lineage>
        <taxon>unclassified sequences</taxon>
        <taxon>metagenomes</taxon>
        <taxon>ecological metagenomes</taxon>
    </lineage>
</organism>
<feature type="domain" description="Restriction endonuclease type IV Mrr" evidence="1">
    <location>
        <begin position="5"/>
        <end position="121"/>
    </location>
</feature>
<dbReference type="GO" id="GO:0003677">
    <property type="term" value="F:DNA binding"/>
    <property type="evidence" value="ECO:0007669"/>
    <property type="project" value="InterPro"/>
</dbReference>
<dbReference type="SUPFAM" id="SSF52980">
    <property type="entry name" value="Restriction endonuclease-like"/>
    <property type="match status" value="1"/>
</dbReference>
<sequence>LLEILKSITPSGFERICQRLLRESGFDQVIVTGKSNDGGIDGHGVLKINPLVSFNVIFQCKRYKETISPSQIRDFRGAMVGRDVKGIFITTGRFTQAAKKEASRDGAPPIELVDGEILVNMFEQYELGVKAVTTYEIDRNFFIEYMS</sequence>
<gene>
    <name evidence="2" type="ORF">MNBD_PLANCTO02-2553</name>
</gene>
<proteinExistence type="predicted"/>
<dbReference type="InterPro" id="IPR052906">
    <property type="entry name" value="Type_IV_Methyl-Rstrct_Enzyme"/>
</dbReference>
<evidence type="ECO:0000259" key="1">
    <source>
        <dbReference type="Pfam" id="PF04471"/>
    </source>
</evidence>
<dbReference type="Gene3D" id="3.40.1350.10">
    <property type="match status" value="1"/>
</dbReference>
<dbReference type="PANTHER" id="PTHR30015">
    <property type="entry name" value="MRR RESTRICTION SYSTEM PROTEIN"/>
    <property type="match status" value="1"/>
</dbReference>
<dbReference type="PANTHER" id="PTHR30015:SF7">
    <property type="entry name" value="TYPE IV METHYL-DIRECTED RESTRICTION ENZYME ECOKMRR"/>
    <property type="match status" value="1"/>
</dbReference>
<feature type="non-terminal residue" evidence="2">
    <location>
        <position position="1"/>
    </location>
</feature>
<dbReference type="GO" id="GO:0009307">
    <property type="term" value="P:DNA restriction-modification system"/>
    <property type="evidence" value="ECO:0007669"/>
    <property type="project" value="InterPro"/>
</dbReference>
<reference evidence="2" key="1">
    <citation type="submission" date="2018-06" db="EMBL/GenBank/DDBJ databases">
        <authorList>
            <person name="Zhirakovskaya E."/>
        </authorList>
    </citation>
    <scope>NUCLEOTIDE SEQUENCE</scope>
</reference>
<dbReference type="InterPro" id="IPR007560">
    <property type="entry name" value="Restrct_endonuc_IV_Mrr"/>
</dbReference>
<accession>A0A3B1DG09</accession>